<protein>
    <submittedName>
        <fullName evidence="8">Rieske (2Fe-2S) protein</fullName>
    </submittedName>
</protein>
<dbReference type="PRINTS" id="PR00162">
    <property type="entry name" value="RIESKE"/>
</dbReference>
<dbReference type="PANTHER" id="PTHR10134">
    <property type="entry name" value="CYTOCHROME B-C1 COMPLEX SUBUNIT RIESKE, MITOCHONDRIAL"/>
    <property type="match status" value="1"/>
</dbReference>
<name>A0A7V5P256_9BACT</name>
<gene>
    <name evidence="8" type="ORF">ENJ96_10340</name>
</gene>
<dbReference type="GO" id="GO:0016020">
    <property type="term" value="C:membrane"/>
    <property type="evidence" value="ECO:0007669"/>
    <property type="project" value="InterPro"/>
</dbReference>
<dbReference type="GO" id="GO:0051537">
    <property type="term" value="F:2 iron, 2 sulfur cluster binding"/>
    <property type="evidence" value="ECO:0007669"/>
    <property type="project" value="UniProtKB-KW"/>
</dbReference>
<evidence type="ECO:0000256" key="5">
    <source>
        <dbReference type="ARBA" id="ARBA00023157"/>
    </source>
</evidence>
<dbReference type="EMBL" id="DROK01000304">
    <property type="protein sequence ID" value="HHI98227.1"/>
    <property type="molecule type" value="Genomic_DNA"/>
</dbReference>
<evidence type="ECO:0000256" key="2">
    <source>
        <dbReference type="ARBA" id="ARBA00022723"/>
    </source>
</evidence>
<evidence type="ECO:0000256" key="1">
    <source>
        <dbReference type="ARBA" id="ARBA00022714"/>
    </source>
</evidence>
<dbReference type="GO" id="GO:0046872">
    <property type="term" value="F:metal ion binding"/>
    <property type="evidence" value="ECO:0007669"/>
    <property type="project" value="UniProtKB-KW"/>
</dbReference>
<dbReference type="AlphaFoldDB" id="A0A7V5P256"/>
<comment type="cofactor">
    <cofactor evidence="6">
        <name>[2Fe-2S] cluster</name>
        <dbReference type="ChEBI" id="CHEBI:190135"/>
    </cofactor>
</comment>
<dbReference type="Gene3D" id="2.102.10.10">
    <property type="entry name" value="Rieske [2Fe-2S] iron-sulphur domain"/>
    <property type="match status" value="1"/>
</dbReference>
<dbReference type="CDD" id="cd03467">
    <property type="entry name" value="Rieske"/>
    <property type="match status" value="1"/>
</dbReference>
<dbReference type="InterPro" id="IPR014349">
    <property type="entry name" value="Rieske_Fe-S_prot"/>
</dbReference>
<sequence length="129" mass="14784">MTRRKVFKFLGYFLLTGLGSTGLLCASRLLPRPPKKIVVKEDQLQKKKLFVIGEVFLVRQKERWLALSRRCPHLGCLVGFDNRKEEFVCPCHQSRFDLSGRYLAGPAKKDLLTLKIKKIEGGWLLEIPG</sequence>
<keyword evidence="4" id="KW-0411">Iron-sulfur</keyword>
<reference evidence="8" key="1">
    <citation type="journal article" date="2020" name="mSystems">
        <title>Genome- and Community-Level Interaction Insights into Carbon Utilization and Element Cycling Functions of Hydrothermarchaeota in Hydrothermal Sediment.</title>
        <authorList>
            <person name="Zhou Z."/>
            <person name="Liu Y."/>
            <person name="Xu W."/>
            <person name="Pan J."/>
            <person name="Luo Z.H."/>
            <person name="Li M."/>
        </authorList>
    </citation>
    <scope>NUCLEOTIDE SEQUENCE [LARGE SCALE GENOMIC DNA]</scope>
    <source>
        <strain evidence="8">HyVt-533</strain>
    </source>
</reference>
<keyword evidence="3" id="KW-0408">Iron</keyword>
<keyword evidence="1" id="KW-0001">2Fe-2S</keyword>
<keyword evidence="2" id="KW-0479">Metal-binding</keyword>
<dbReference type="PROSITE" id="PS51296">
    <property type="entry name" value="RIESKE"/>
    <property type="match status" value="1"/>
</dbReference>
<evidence type="ECO:0000259" key="7">
    <source>
        <dbReference type="PROSITE" id="PS51296"/>
    </source>
</evidence>
<feature type="domain" description="Rieske" evidence="7">
    <location>
        <begin position="31"/>
        <end position="125"/>
    </location>
</feature>
<evidence type="ECO:0000313" key="8">
    <source>
        <dbReference type="EMBL" id="HHI98227.1"/>
    </source>
</evidence>
<comment type="caution">
    <text evidence="8">The sequence shown here is derived from an EMBL/GenBank/DDBJ whole genome shotgun (WGS) entry which is preliminary data.</text>
</comment>
<evidence type="ECO:0000256" key="6">
    <source>
        <dbReference type="ARBA" id="ARBA00034078"/>
    </source>
</evidence>
<dbReference type="InterPro" id="IPR005805">
    <property type="entry name" value="Rieske_Fe-S_prot_C"/>
</dbReference>
<dbReference type="InterPro" id="IPR036922">
    <property type="entry name" value="Rieske_2Fe-2S_sf"/>
</dbReference>
<dbReference type="SUPFAM" id="SSF50022">
    <property type="entry name" value="ISP domain"/>
    <property type="match status" value="1"/>
</dbReference>
<evidence type="ECO:0000256" key="4">
    <source>
        <dbReference type="ARBA" id="ARBA00023014"/>
    </source>
</evidence>
<keyword evidence="5" id="KW-1015">Disulfide bond</keyword>
<dbReference type="Pfam" id="PF00355">
    <property type="entry name" value="Rieske"/>
    <property type="match status" value="1"/>
</dbReference>
<accession>A0A7V5P256</accession>
<dbReference type="Proteomes" id="UP000886101">
    <property type="component" value="Unassembled WGS sequence"/>
</dbReference>
<evidence type="ECO:0000256" key="3">
    <source>
        <dbReference type="ARBA" id="ARBA00023004"/>
    </source>
</evidence>
<proteinExistence type="predicted"/>
<organism evidence="8">
    <name type="scientific">Thermodesulfatator atlanticus</name>
    <dbReference type="NCBI Taxonomy" id="501497"/>
    <lineage>
        <taxon>Bacteria</taxon>
        <taxon>Pseudomonadati</taxon>
        <taxon>Thermodesulfobacteriota</taxon>
        <taxon>Thermodesulfobacteria</taxon>
        <taxon>Thermodesulfobacteriales</taxon>
        <taxon>Thermodesulfatatoraceae</taxon>
        <taxon>Thermodesulfatator</taxon>
    </lineage>
</organism>
<dbReference type="InterPro" id="IPR017941">
    <property type="entry name" value="Rieske_2Fe-2S"/>
</dbReference>